<proteinExistence type="predicted"/>
<reference evidence="2 3" key="1">
    <citation type="journal article" date="2019" name="Environ. Microbiol.">
        <title>At the nexus of three kingdoms: the genome of the mycorrhizal fungus Gigaspora margarita provides insights into plant, endobacterial and fungal interactions.</title>
        <authorList>
            <person name="Venice F."/>
            <person name="Ghignone S."/>
            <person name="Salvioli di Fossalunga A."/>
            <person name="Amselem J."/>
            <person name="Novero M."/>
            <person name="Xianan X."/>
            <person name="Sedzielewska Toro K."/>
            <person name="Morin E."/>
            <person name="Lipzen A."/>
            <person name="Grigoriev I.V."/>
            <person name="Henrissat B."/>
            <person name="Martin F.M."/>
            <person name="Bonfante P."/>
        </authorList>
    </citation>
    <scope>NUCLEOTIDE SEQUENCE [LARGE SCALE GENOMIC DNA]</scope>
    <source>
        <strain evidence="2 3">BEG34</strain>
    </source>
</reference>
<dbReference type="AlphaFoldDB" id="A0A8H3WVR2"/>
<sequence>MSDNSCLWTQSSGRESARHEAHDGHAEPTFNIETVTHVTIGYLAGINSEYLRHYHQPTKIHGRNSLQFHVSMSERILLPTSQLHTFCQGFASRASITDRGERSTIKIIGDRELSILYQISLHRCGSVISDTL</sequence>
<evidence type="ECO:0000313" key="2">
    <source>
        <dbReference type="EMBL" id="KAF0351919.1"/>
    </source>
</evidence>
<feature type="compositionally biased region" description="Basic and acidic residues" evidence="1">
    <location>
        <begin position="15"/>
        <end position="26"/>
    </location>
</feature>
<gene>
    <name evidence="2" type="ORF">F8M41_015311</name>
</gene>
<evidence type="ECO:0000256" key="1">
    <source>
        <dbReference type="SAM" id="MobiDB-lite"/>
    </source>
</evidence>
<comment type="caution">
    <text evidence="2">The sequence shown here is derived from an EMBL/GenBank/DDBJ whole genome shotgun (WGS) entry which is preliminary data.</text>
</comment>
<feature type="compositionally biased region" description="Polar residues" evidence="1">
    <location>
        <begin position="1"/>
        <end position="14"/>
    </location>
</feature>
<evidence type="ECO:0000313" key="3">
    <source>
        <dbReference type="Proteomes" id="UP000439903"/>
    </source>
</evidence>
<keyword evidence="3" id="KW-1185">Reference proteome</keyword>
<protein>
    <submittedName>
        <fullName evidence="2">Uncharacterized protein</fullName>
    </submittedName>
</protein>
<name>A0A8H3WVR2_GIGMA</name>
<organism evidence="2 3">
    <name type="scientific">Gigaspora margarita</name>
    <dbReference type="NCBI Taxonomy" id="4874"/>
    <lineage>
        <taxon>Eukaryota</taxon>
        <taxon>Fungi</taxon>
        <taxon>Fungi incertae sedis</taxon>
        <taxon>Mucoromycota</taxon>
        <taxon>Glomeromycotina</taxon>
        <taxon>Glomeromycetes</taxon>
        <taxon>Diversisporales</taxon>
        <taxon>Gigasporaceae</taxon>
        <taxon>Gigaspora</taxon>
    </lineage>
</organism>
<dbReference type="EMBL" id="WTPW01003186">
    <property type="protein sequence ID" value="KAF0351919.1"/>
    <property type="molecule type" value="Genomic_DNA"/>
</dbReference>
<feature type="region of interest" description="Disordered" evidence="1">
    <location>
        <begin position="1"/>
        <end position="28"/>
    </location>
</feature>
<dbReference type="Proteomes" id="UP000439903">
    <property type="component" value="Unassembled WGS sequence"/>
</dbReference>
<accession>A0A8H3WVR2</accession>